<proteinExistence type="inferred from homology"/>
<comment type="similarity">
    <text evidence="7">Belongs to the TRAP transporter large permease family.</text>
</comment>
<feature type="transmembrane region" description="Helical" evidence="7">
    <location>
        <begin position="240"/>
        <end position="256"/>
    </location>
</feature>
<feature type="transmembrane region" description="Helical" evidence="7">
    <location>
        <begin position="130"/>
        <end position="149"/>
    </location>
</feature>
<feature type="transmembrane region" description="Helical" evidence="7">
    <location>
        <begin position="212"/>
        <end position="234"/>
    </location>
</feature>
<dbReference type="RefSeq" id="WP_036190989.1">
    <property type="nucleotide sequence ID" value="NZ_JMQN01000053.1"/>
</dbReference>
<dbReference type="STRING" id="1232683.ADIMK_3552"/>
<evidence type="ECO:0000313" key="9">
    <source>
        <dbReference type="EMBL" id="KEA62262.1"/>
    </source>
</evidence>
<name>A0A081FUQ7_9GAMM</name>
<sequence>MTLAMILIFAVLLILAVPVGYSLIISAGVAAIFVGGMPSVAAVVKVFQPTQSFPLLAIPFFMLSGSLMMGGTLGKRLIHFATTLVGRFHGGLGQVTVVGSTVFGGVSGSAVAEASALGAMLIPWQKKEGYPAAFSASVTASSSVIAGLIPPSIPLILFATVSNQSIAALFLAGVVPGLLLCFGFMMTCYLSGRLRGFPRLMDEFSLKTVLQATLKAAPALAMPAFIVVLLRAGIATPTEVSVMAVAYGLIVSSVIYRDLSIKRLYEALMHTAITTGVVMLVIAASNLVGYVLTVESIPTHVATWALETLKSPIMIILMMNLIMLMVGMFLDLPAAILLLGPTFVAIANAIGLDLVQLGVMMAVNLSIGLFTPPVGTTLFISAAISREPVGRIARELWPFYLVAITVLGLISFVPAFIIY</sequence>
<dbReference type="EMBL" id="JMQN01000053">
    <property type="protein sequence ID" value="KEA62262.1"/>
    <property type="molecule type" value="Genomic_DNA"/>
</dbReference>
<keyword evidence="6 7" id="KW-0472">Membrane</keyword>
<feature type="transmembrane region" description="Helical" evidence="7">
    <location>
        <begin position="365"/>
        <end position="384"/>
    </location>
</feature>
<dbReference type="eggNOG" id="COG1593">
    <property type="taxonomic scope" value="Bacteria"/>
</dbReference>
<dbReference type="PANTHER" id="PTHR33362">
    <property type="entry name" value="SIALIC ACID TRAP TRANSPORTER PERMEASE PROTEIN SIAT-RELATED"/>
    <property type="match status" value="1"/>
</dbReference>
<feature type="transmembrane region" description="Helical" evidence="7">
    <location>
        <begin position="312"/>
        <end position="330"/>
    </location>
</feature>
<comment type="function">
    <text evidence="7">Part of the tripartite ATP-independent periplasmic (TRAP) transport system.</text>
</comment>
<evidence type="ECO:0000256" key="6">
    <source>
        <dbReference type="ARBA" id="ARBA00023136"/>
    </source>
</evidence>
<evidence type="ECO:0000256" key="4">
    <source>
        <dbReference type="ARBA" id="ARBA00022692"/>
    </source>
</evidence>
<feature type="transmembrane region" description="Helical" evidence="7">
    <location>
        <begin position="169"/>
        <end position="191"/>
    </location>
</feature>
<comment type="caution">
    <text evidence="9">The sequence shown here is derived from an EMBL/GenBank/DDBJ whole genome shotgun (WGS) entry which is preliminary data.</text>
</comment>
<dbReference type="OrthoDB" id="9796052at2"/>
<reference evidence="9 10" key="1">
    <citation type="submission" date="2014-04" db="EMBL/GenBank/DDBJ databases">
        <title>Marinobacterium kochiensis sp. nov., isolated from sediment sample collected from Kochi backwaters in Kerala, India.</title>
        <authorList>
            <person name="Singh A."/>
            <person name="Pinnaka A.K."/>
        </authorList>
    </citation>
    <scope>NUCLEOTIDE SEQUENCE [LARGE SCALE GENOMIC DNA]</scope>
    <source>
        <strain evidence="9 10">AK27</strain>
    </source>
</reference>
<keyword evidence="5 7" id="KW-1133">Transmembrane helix</keyword>
<evidence type="ECO:0000256" key="2">
    <source>
        <dbReference type="ARBA" id="ARBA00022475"/>
    </source>
</evidence>
<dbReference type="AlphaFoldDB" id="A0A081FUQ7"/>
<keyword evidence="4 7" id="KW-0812">Transmembrane</keyword>
<keyword evidence="2" id="KW-1003">Cell membrane</keyword>
<dbReference type="Proteomes" id="UP000028252">
    <property type="component" value="Unassembled WGS sequence"/>
</dbReference>
<dbReference type="InterPro" id="IPR004681">
    <property type="entry name" value="TRAP_DctM"/>
</dbReference>
<gene>
    <name evidence="9" type="ORF">ADIMK_3552</name>
</gene>
<feature type="transmembrane region" description="Helical" evidence="7">
    <location>
        <begin position="396"/>
        <end position="418"/>
    </location>
</feature>
<evidence type="ECO:0000259" key="8">
    <source>
        <dbReference type="Pfam" id="PF06808"/>
    </source>
</evidence>
<dbReference type="Pfam" id="PF06808">
    <property type="entry name" value="DctM"/>
    <property type="match status" value="1"/>
</dbReference>
<organism evidence="9 10">
    <name type="scientific">Marinobacterium lacunae</name>
    <dbReference type="NCBI Taxonomy" id="1232683"/>
    <lineage>
        <taxon>Bacteria</taxon>
        <taxon>Pseudomonadati</taxon>
        <taxon>Pseudomonadota</taxon>
        <taxon>Gammaproteobacteria</taxon>
        <taxon>Oceanospirillales</taxon>
        <taxon>Oceanospirillaceae</taxon>
        <taxon>Marinobacterium</taxon>
    </lineage>
</organism>
<dbReference type="GO" id="GO:0005886">
    <property type="term" value="C:plasma membrane"/>
    <property type="evidence" value="ECO:0007669"/>
    <property type="project" value="UniProtKB-SubCell"/>
</dbReference>
<dbReference type="PATRIC" id="fig|1232683.4.peg.3493"/>
<feature type="transmembrane region" description="Helical" evidence="7">
    <location>
        <begin position="268"/>
        <end position="292"/>
    </location>
</feature>
<evidence type="ECO:0000313" key="10">
    <source>
        <dbReference type="Proteomes" id="UP000028252"/>
    </source>
</evidence>
<dbReference type="GO" id="GO:0022857">
    <property type="term" value="F:transmembrane transporter activity"/>
    <property type="evidence" value="ECO:0007669"/>
    <property type="project" value="UniProtKB-UniRule"/>
</dbReference>
<dbReference type="PIRSF" id="PIRSF006066">
    <property type="entry name" value="HI0050"/>
    <property type="match status" value="1"/>
</dbReference>
<accession>A0A081FUQ7</accession>
<comment type="caution">
    <text evidence="7">Lacks conserved residue(s) required for the propagation of feature annotation.</text>
</comment>
<keyword evidence="3 7" id="KW-0997">Cell inner membrane</keyword>
<evidence type="ECO:0000256" key="5">
    <source>
        <dbReference type="ARBA" id="ARBA00022989"/>
    </source>
</evidence>
<feature type="transmembrane region" description="Helical" evidence="7">
    <location>
        <begin position="7"/>
        <end position="33"/>
    </location>
</feature>
<evidence type="ECO:0000256" key="1">
    <source>
        <dbReference type="ARBA" id="ARBA00004429"/>
    </source>
</evidence>
<keyword evidence="7" id="KW-0813">Transport</keyword>
<dbReference type="NCBIfam" id="TIGR00786">
    <property type="entry name" value="dctM"/>
    <property type="match status" value="1"/>
</dbReference>
<comment type="subunit">
    <text evidence="7">The complex comprises the extracytoplasmic solute receptor protein and the two transmembrane proteins.</text>
</comment>
<comment type="subcellular location">
    <subcellularLocation>
        <location evidence="1 7">Cell inner membrane</location>
        <topology evidence="1 7">Multi-pass membrane protein</topology>
    </subcellularLocation>
</comment>
<protein>
    <recommendedName>
        <fullName evidence="7">TRAP transporter large permease protein</fullName>
    </recommendedName>
</protein>
<evidence type="ECO:0000256" key="3">
    <source>
        <dbReference type="ARBA" id="ARBA00022519"/>
    </source>
</evidence>
<dbReference type="InterPro" id="IPR010656">
    <property type="entry name" value="DctM"/>
</dbReference>
<feature type="domain" description="TRAP C4-dicarboxylate transport system permease DctM subunit" evidence="8">
    <location>
        <begin position="7"/>
        <end position="415"/>
    </location>
</feature>
<evidence type="ECO:0000256" key="7">
    <source>
        <dbReference type="RuleBase" id="RU369079"/>
    </source>
</evidence>
<feature type="transmembrane region" description="Helical" evidence="7">
    <location>
        <begin position="53"/>
        <end position="73"/>
    </location>
</feature>
<keyword evidence="10" id="KW-1185">Reference proteome</keyword>